<protein>
    <recommendedName>
        <fullName evidence="8">Holo-[acyl-carrier-protein] synthase</fullName>
        <shortName evidence="8">Holo-ACP synthase</shortName>
        <ecNumber evidence="8">2.7.8.7</ecNumber>
    </recommendedName>
    <alternativeName>
        <fullName evidence="8">4'-phosphopantetheinyl transferase AcpS</fullName>
    </alternativeName>
</protein>
<evidence type="ECO:0000256" key="8">
    <source>
        <dbReference type="HAMAP-Rule" id="MF_00101"/>
    </source>
</evidence>
<evidence type="ECO:0000256" key="6">
    <source>
        <dbReference type="ARBA" id="ARBA00023098"/>
    </source>
</evidence>
<dbReference type="EC" id="2.7.8.7" evidence="8"/>
<keyword evidence="1 8" id="KW-0444">Lipid biosynthesis</keyword>
<comment type="similarity">
    <text evidence="8">Belongs to the P-Pant transferase superfamily. AcpS family.</text>
</comment>
<comment type="function">
    <text evidence="8">Transfers the 4'-phosphopantetheine moiety from coenzyme A to a Ser of acyl-carrier-protein.</text>
</comment>
<evidence type="ECO:0000256" key="2">
    <source>
        <dbReference type="ARBA" id="ARBA00022679"/>
    </source>
</evidence>
<dbReference type="InterPro" id="IPR008278">
    <property type="entry name" value="4-PPantetheinyl_Trfase_dom"/>
</dbReference>
<evidence type="ECO:0000256" key="1">
    <source>
        <dbReference type="ARBA" id="ARBA00022516"/>
    </source>
</evidence>
<dbReference type="Proteomes" id="UP001256827">
    <property type="component" value="Chromosome"/>
</dbReference>
<dbReference type="Gene3D" id="3.90.470.20">
    <property type="entry name" value="4'-phosphopantetheinyl transferase domain"/>
    <property type="match status" value="1"/>
</dbReference>
<gene>
    <name evidence="8 10" type="primary">acpS</name>
    <name evidence="10" type="ORF">RGB73_02920</name>
</gene>
<keyword evidence="8" id="KW-0963">Cytoplasm</keyword>
<feature type="binding site" evidence="8">
    <location>
        <position position="8"/>
    </location>
    <ligand>
        <name>Mg(2+)</name>
        <dbReference type="ChEBI" id="CHEBI:18420"/>
    </ligand>
</feature>
<dbReference type="InterPro" id="IPR037143">
    <property type="entry name" value="4-PPantetheinyl_Trfase_dom_sf"/>
</dbReference>
<keyword evidence="6 8" id="KW-0443">Lipid metabolism</keyword>
<evidence type="ECO:0000313" key="11">
    <source>
        <dbReference type="Proteomes" id="UP001256827"/>
    </source>
</evidence>
<dbReference type="HAMAP" id="MF_00101">
    <property type="entry name" value="AcpS"/>
    <property type="match status" value="1"/>
</dbReference>
<sequence>MIVGIGIDMIEIKRMDTLVNRQPKAVGRFLTEREQELLRGKSEARRAEFIAGRYAAKEAGAKALGTGIGEKLSFLDMEILPSNSGKPELTFASSVFDRLGLDHQRIRIHLSISHSQSHAIAQVVVEEL</sequence>
<keyword evidence="2 8" id="KW-0808">Transferase</keyword>
<organism evidence="10 11">
    <name type="scientific">Brevibacillus brevis</name>
    <name type="common">Bacillus brevis</name>
    <dbReference type="NCBI Taxonomy" id="1393"/>
    <lineage>
        <taxon>Bacteria</taxon>
        <taxon>Bacillati</taxon>
        <taxon>Bacillota</taxon>
        <taxon>Bacilli</taxon>
        <taxon>Bacillales</taxon>
        <taxon>Paenibacillaceae</taxon>
        <taxon>Brevibacillus</taxon>
    </lineage>
</organism>
<comment type="catalytic activity">
    <reaction evidence="8">
        <text>apo-[ACP] + CoA = holo-[ACP] + adenosine 3',5'-bisphosphate + H(+)</text>
        <dbReference type="Rhea" id="RHEA:12068"/>
        <dbReference type="Rhea" id="RHEA-COMP:9685"/>
        <dbReference type="Rhea" id="RHEA-COMP:9690"/>
        <dbReference type="ChEBI" id="CHEBI:15378"/>
        <dbReference type="ChEBI" id="CHEBI:29999"/>
        <dbReference type="ChEBI" id="CHEBI:57287"/>
        <dbReference type="ChEBI" id="CHEBI:58343"/>
        <dbReference type="ChEBI" id="CHEBI:64479"/>
        <dbReference type="EC" id="2.7.8.7"/>
    </reaction>
</comment>
<name>A0ABY9T5I7_BREBE</name>
<evidence type="ECO:0000256" key="7">
    <source>
        <dbReference type="ARBA" id="ARBA00023160"/>
    </source>
</evidence>
<keyword evidence="11" id="KW-1185">Reference proteome</keyword>
<evidence type="ECO:0000313" key="10">
    <source>
        <dbReference type="EMBL" id="WNC15345.1"/>
    </source>
</evidence>
<evidence type="ECO:0000256" key="5">
    <source>
        <dbReference type="ARBA" id="ARBA00022842"/>
    </source>
</evidence>
<evidence type="ECO:0000256" key="4">
    <source>
        <dbReference type="ARBA" id="ARBA00022832"/>
    </source>
</evidence>
<dbReference type="RefSeq" id="WP_310769028.1">
    <property type="nucleotide sequence ID" value="NZ_CP134050.1"/>
</dbReference>
<evidence type="ECO:0000259" key="9">
    <source>
        <dbReference type="Pfam" id="PF01648"/>
    </source>
</evidence>
<feature type="domain" description="4'-phosphopantetheinyl transferase" evidence="9">
    <location>
        <begin position="4"/>
        <end position="99"/>
    </location>
</feature>
<keyword evidence="7 8" id="KW-0275">Fatty acid biosynthesis</keyword>
<dbReference type="InterPro" id="IPR004568">
    <property type="entry name" value="Ppantetheine-prot_Trfase_dom"/>
</dbReference>
<feature type="binding site" evidence="8">
    <location>
        <position position="58"/>
    </location>
    <ligand>
        <name>Mg(2+)</name>
        <dbReference type="ChEBI" id="CHEBI:18420"/>
    </ligand>
</feature>
<dbReference type="EMBL" id="CP134050">
    <property type="protein sequence ID" value="WNC15345.1"/>
    <property type="molecule type" value="Genomic_DNA"/>
</dbReference>
<keyword evidence="4 8" id="KW-0276">Fatty acid metabolism</keyword>
<keyword evidence="5 8" id="KW-0460">Magnesium</keyword>
<dbReference type="NCBIfam" id="TIGR00516">
    <property type="entry name" value="acpS"/>
    <property type="match status" value="1"/>
</dbReference>
<dbReference type="GO" id="GO:0008897">
    <property type="term" value="F:holo-[acyl-carrier-protein] synthase activity"/>
    <property type="evidence" value="ECO:0007669"/>
    <property type="project" value="UniProtKB-EC"/>
</dbReference>
<dbReference type="NCBIfam" id="TIGR00556">
    <property type="entry name" value="pantethn_trn"/>
    <property type="match status" value="1"/>
</dbReference>
<dbReference type="Pfam" id="PF01648">
    <property type="entry name" value="ACPS"/>
    <property type="match status" value="1"/>
</dbReference>
<keyword evidence="3 8" id="KW-0479">Metal-binding</keyword>
<dbReference type="SUPFAM" id="SSF56214">
    <property type="entry name" value="4'-phosphopantetheinyl transferase"/>
    <property type="match status" value="1"/>
</dbReference>
<accession>A0ABY9T5I7</accession>
<evidence type="ECO:0000256" key="3">
    <source>
        <dbReference type="ARBA" id="ARBA00022723"/>
    </source>
</evidence>
<reference evidence="10 11" key="1">
    <citation type="submission" date="2023-09" db="EMBL/GenBank/DDBJ databases">
        <title>Complete Genome and Methylome dissection of Bacillus brevis NEB573 original source of BbsI restriction endonuclease.</title>
        <authorList>
            <person name="Fomenkov A."/>
            <person name="Roberts R.D."/>
        </authorList>
    </citation>
    <scope>NUCLEOTIDE SEQUENCE [LARGE SCALE GENOMIC DNA]</scope>
    <source>
        <strain evidence="10 11">NEB573</strain>
    </source>
</reference>
<comment type="cofactor">
    <cofactor evidence="8">
        <name>Mg(2+)</name>
        <dbReference type="ChEBI" id="CHEBI:18420"/>
    </cofactor>
</comment>
<proteinExistence type="inferred from homology"/>
<dbReference type="InterPro" id="IPR002582">
    <property type="entry name" value="ACPS"/>
</dbReference>
<comment type="subcellular location">
    <subcellularLocation>
        <location evidence="8">Cytoplasm</location>
    </subcellularLocation>
</comment>